<feature type="transmembrane region" description="Helical" evidence="2">
    <location>
        <begin position="72"/>
        <end position="91"/>
    </location>
</feature>
<gene>
    <name evidence="3" type="ORF">AAFC00_000554</name>
</gene>
<dbReference type="RefSeq" id="XP_069200400.1">
    <property type="nucleotide sequence ID" value="XM_069345449.1"/>
</dbReference>
<keyword evidence="2" id="KW-0472">Membrane</keyword>
<feature type="region of interest" description="Disordered" evidence="1">
    <location>
        <begin position="177"/>
        <end position="216"/>
    </location>
</feature>
<dbReference type="GeneID" id="95974257"/>
<name>A0ABR3PD91_9PEZI</name>
<feature type="compositionally biased region" description="Basic residues" evidence="1">
    <location>
        <begin position="199"/>
        <end position="216"/>
    </location>
</feature>
<dbReference type="EMBL" id="JBFMKM010000009">
    <property type="protein sequence ID" value="KAL1304125.1"/>
    <property type="molecule type" value="Genomic_DNA"/>
</dbReference>
<evidence type="ECO:0000256" key="2">
    <source>
        <dbReference type="SAM" id="Phobius"/>
    </source>
</evidence>
<keyword evidence="2" id="KW-0812">Transmembrane</keyword>
<organism evidence="3 4">
    <name type="scientific">Neodothiora populina</name>
    <dbReference type="NCBI Taxonomy" id="2781224"/>
    <lineage>
        <taxon>Eukaryota</taxon>
        <taxon>Fungi</taxon>
        <taxon>Dikarya</taxon>
        <taxon>Ascomycota</taxon>
        <taxon>Pezizomycotina</taxon>
        <taxon>Dothideomycetes</taxon>
        <taxon>Dothideomycetidae</taxon>
        <taxon>Dothideales</taxon>
        <taxon>Dothioraceae</taxon>
        <taxon>Neodothiora</taxon>
    </lineage>
</organism>
<protein>
    <recommendedName>
        <fullName evidence="5">MARVEL domain-containing protein</fullName>
    </recommendedName>
</protein>
<evidence type="ECO:0000313" key="3">
    <source>
        <dbReference type="EMBL" id="KAL1304125.1"/>
    </source>
</evidence>
<evidence type="ECO:0000313" key="4">
    <source>
        <dbReference type="Proteomes" id="UP001562354"/>
    </source>
</evidence>
<feature type="transmembrane region" description="Helical" evidence="2">
    <location>
        <begin position="6"/>
        <end position="30"/>
    </location>
</feature>
<reference evidence="3 4" key="1">
    <citation type="submission" date="2024-07" db="EMBL/GenBank/DDBJ databases">
        <title>Draft sequence of the Neodothiora populina.</title>
        <authorList>
            <person name="Drown D.D."/>
            <person name="Schuette U.S."/>
            <person name="Buechlein A.B."/>
            <person name="Rusch D.R."/>
            <person name="Winton L.W."/>
            <person name="Adams G.A."/>
        </authorList>
    </citation>
    <scope>NUCLEOTIDE SEQUENCE [LARGE SCALE GENOMIC DNA]</scope>
    <source>
        <strain evidence="3 4">CPC 39397</strain>
    </source>
</reference>
<comment type="caution">
    <text evidence="3">The sequence shown here is derived from an EMBL/GenBank/DDBJ whole genome shotgun (WGS) entry which is preliminary data.</text>
</comment>
<keyword evidence="4" id="KW-1185">Reference proteome</keyword>
<sequence length="216" mass="24398">MALSGFLFLSWRIFEIVTLIPIVGMLAYFVHGFVASNTLTPTYILVLFITSVLAAAWAVATVITYLRARHSAFFVALVDLAFVGAFIAGVYELRGIAGSNCSNFTAGGFYFDLGPFGYYGRQSNSPWALHINKTCAMLKASFALGIMNCIFFFITFLLALLVHRHHRDDERVVVKREYHTTRHSQRRSSRGSAYDRRTSPRRTHHSSRRSHYTSNV</sequence>
<accession>A0ABR3PD91</accession>
<feature type="transmembrane region" description="Helical" evidence="2">
    <location>
        <begin position="140"/>
        <end position="162"/>
    </location>
</feature>
<proteinExistence type="predicted"/>
<keyword evidence="2" id="KW-1133">Transmembrane helix</keyword>
<feature type="transmembrane region" description="Helical" evidence="2">
    <location>
        <begin position="42"/>
        <end position="66"/>
    </location>
</feature>
<dbReference type="Proteomes" id="UP001562354">
    <property type="component" value="Unassembled WGS sequence"/>
</dbReference>
<evidence type="ECO:0000256" key="1">
    <source>
        <dbReference type="SAM" id="MobiDB-lite"/>
    </source>
</evidence>
<evidence type="ECO:0008006" key="5">
    <source>
        <dbReference type="Google" id="ProtNLM"/>
    </source>
</evidence>